<evidence type="ECO:0000259" key="7">
    <source>
        <dbReference type="Pfam" id="PF13860"/>
    </source>
</evidence>
<dbReference type="GeneID" id="67379025"/>
<dbReference type="NCBIfam" id="NF007198">
    <property type="entry name" value="PRK09619.1"/>
    <property type="match status" value="1"/>
</dbReference>
<evidence type="ECO:0000256" key="2">
    <source>
        <dbReference type="ARBA" id="ARBA00016013"/>
    </source>
</evidence>
<feature type="domain" description="FlgD Tudor-like" evidence="8">
    <location>
        <begin position="95"/>
        <end position="224"/>
    </location>
</feature>
<proteinExistence type="inferred from homology"/>
<dbReference type="AlphaFoldDB" id="A0A0C1VP81"/>
<dbReference type="PATRIC" id="fig|1229493.5.peg.3026"/>
<keyword evidence="9" id="KW-0969">Cilium</keyword>
<dbReference type="RefSeq" id="WP_005535962.1">
    <property type="nucleotide sequence ID" value="NZ_BAOH01000028.1"/>
</dbReference>
<evidence type="ECO:0000256" key="6">
    <source>
        <dbReference type="SAM" id="MobiDB-lite"/>
    </source>
</evidence>
<dbReference type="EMBL" id="JPRD01000031">
    <property type="protein sequence ID" value="KIF51673.1"/>
    <property type="molecule type" value="Genomic_DNA"/>
</dbReference>
<protein>
    <recommendedName>
        <fullName evidence="2 5">Basal-body rod modification protein FlgD</fullName>
    </recommendedName>
</protein>
<dbReference type="Pfam" id="PF13860">
    <property type="entry name" value="FlgD_ig"/>
    <property type="match status" value="1"/>
</dbReference>
<evidence type="ECO:0000313" key="10">
    <source>
        <dbReference type="Proteomes" id="UP000031586"/>
    </source>
</evidence>
<evidence type="ECO:0000256" key="3">
    <source>
        <dbReference type="ARBA" id="ARBA00022795"/>
    </source>
</evidence>
<organism evidence="9 10">
    <name type="scientific">Vibrio owensii CAIM 1854 = LMG 25443</name>
    <dbReference type="NCBI Taxonomy" id="1229493"/>
    <lineage>
        <taxon>Bacteria</taxon>
        <taxon>Pseudomonadati</taxon>
        <taxon>Pseudomonadota</taxon>
        <taxon>Gammaproteobacteria</taxon>
        <taxon>Vibrionales</taxon>
        <taxon>Vibrionaceae</taxon>
        <taxon>Vibrio</taxon>
    </lineage>
</organism>
<evidence type="ECO:0000313" key="9">
    <source>
        <dbReference type="EMBL" id="KIF51673.1"/>
    </source>
</evidence>
<dbReference type="GeneID" id="48232669"/>
<dbReference type="Gene3D" id="2.60.40.4070">
    <property type="match status" value="1"/>
</dbReference>
<comment type="similarity">
    <text evidence="1 5">Belongs to the FlgD family.</text>
</comment>
<reference evidence="9 10" key="1">
    <citation type="submission" date="2014-07" db="EMBL/GenBank/DDBJ databases">
        <title>Unique and conserved regions in Vibrio harveyi and related species in comparison with the shrimp pathogen Vibrio harveyi CAIM 1792.</title>
        <authorList>
            <person name="Espinoza-Valles I."/>
            <person name="Vora G."/>
            <person name="Leekitcharoenphon P."/>
            <person name="Ussery D."/>
            <person name="Hoj L."/>
            <person name="Gomez-Gil B."/>
        </authorList>
    </citation>
    <scope>NUCLEOTIDE SEQUENCE [LARGE SCALE GENOMIC DNA]</scope>
    <source>
        <strain evidence="10">CAIM 1854 / LMG 25443</strain>
    </source>
</reference>
<keyword evidence="3 5" id="KW-1005">Bacterial flagellum biogenesis</keyword>
<dbReference type="Gene3D" id="2.30.30.910">
    <property type="match status" value="1"/>
</dbReference>
<name>A0A0C1VP81_9VIBR</name>
<evidence type="ECO:0000256" key="1">
    <source>
        <dbReference type="ARBA" id="ARBA00010577"/>
    </source>
</evidence>
<comment type="function">
    <text evidence="4 5">Required for flagellar hook formation. May act as a scaffolding protein.</text>
</comment>
<keyword evidence="9" id="KW-0282">Flagellum</keyword>
<dbReference type="GO" id="GO:0044781">
    <property type="term" value="P:bacterial-type flagellum organization"/>
    <property type="evidence" value="ECO:0007669"/>
    <property type="project" value="UniProtKB-UniRule"/>
</dbReference>
<feature type="region of interest" description="Disordered" evidence="6">
    <location>
        <begin position="14"/>
        <end position="33"/>
    </location>
</feature>
<feature type="compositionally biased region" description="Polar residues" evidence="6">
    <location>
        <begin position="17"/>
        <end position="33"/>
    </location>
</feature>
<gene>
    <name evidence="9" type="primary">flgD</name>
    <name evidence="9" type="ORF">H735_18555</name>
</gene>
<comment type="caution">
    <text evidence="9">The sequence shown here is derived from an EMBL/GenBank/DDBJ whole genome shotgun (WGS) entry which is preliminary data.</text>
</comment>
<evidence type="ECO:0000256" key="5">
    <source>
        <dbReference type="RuleBase" id="RU362076"/>
    </source>
</evidence>
<dbReference type="InterPro" id="IPR005648">
    <property type="entry name" value="FlgD"/>
</dbReference>
<dbReference type="InterPro" id="IPR025965">
    <property type="entry name" value="FlgD/Vpr_Ig-like"/>
</dbReference>
<dbReference type="Pfam" id="PF03963">
    <property type="entry name" value="FlgD"/>
    <property type="match status" value="1"/>
</dbReference>
<dbReference type="Pfam" id="PF13861">
    <property type="entry name" value="FLgD_tudor"/>
    <property type="match status" value="1"/>
</dbReference>
<feature type="domain" description="FlgD/Vpr Ig-like" evidence="7">
    <location>
        <begin position="112"/>
        <end position="183"/>
    </location>
</feature>
<dbReference type="Proteomes" id="UP000031586">
    <property type="component" value="Unassembled WGS sequence"/>
</dbReference>
<sequence length="228" mass="23889">MSLAQYTALSSDAPVATTASGDTGGISANPSDMNSATSLQNEFISLMVAQIQNQDPLNPLDGTEYVSQLAQFSQVQSTENMSMLMQNSMVLLDNMQVLSTAGLVGQTVYVSSNEFELGEGVQSGKVELEHGSNQVTLVVKDEFGQSTKVPLGAHGAGDVEFSINPEELGLKPGKYTVAVEVQEGQKSPNVLLAGTVEQVRIPSSGGAALVNVQGVGNVPFYQITQFGA</sequence>
<accession>A0A0C1VP81</accession>
<dbReference type="InterPro" id="IPR025963">
    <property type="entry name" value="FLgD_Tudor"/>
</dbReference>
<evidence type="ECO:0000256" key="4">
    <source>
        <dbReference type="ARBA" id="ARBA00024746"/>
    </source>
</evidence>
<keyword evidence="9" id="KW-0966">Cell projection</keyword>
<evidence type="ECO:0000259" key="8">
    <source>
        <dbReference type="Pfam" id="PF13861"/>
    </source>
</evidence>